<dbReference type="EMBL" id="JH431671">
    <property type="status" value="NOT_ANNOTATED_CDS"/>
    <property type="molecule type" value="Genomic_DNA"/>
</dbReference>
<dbReference type="InterPro" id="IPR003604">
    <property type="entry name" value="Matrin/U1-like-C_Znf_C2H2"/>
</dbReference>
<dbReference type="GO" id="GO:0005634">
    <property type="term" value="C:nucleus"/>
    <property type="evidence" value="ECO:0007669"/>
    <property type="project" value="UniProtKB-SubCell"/>
</dbReference>
<dbReference type="InterPro" id="IPR013087">
    <property type="entry name" value="Znf_C2H2_type"/>
</dbReference>
<evidence type="ECO:0000259" key="9">
    <source>
        <dbReference type="PROSITE" id="PS50171"/>
    </source>
</evidence>
<feature type="compositionally biased region" description="Basic and acidic residues" evidence="8">
    <location>
        <begin position="427"/>
        <end position="439"/>
    </location>
</feature>
<dbReference type="SMART" id="SM00451">
    <property type="entry name" value="ZnF_U1"/>
    <property type="match status" value="3"/>
</dbReference>
<dbReference type="PROSITE" id="PS50171">
    <property type="entry name" value="ZF_MATRIN"/>
    <property type="match status" value="1"/>
</dbReference>
<dbReference type="SUPFAM" id="SSF57667">
    <property type="entry name" value="beta-beta-alpha zinc fingers"/>
    <property type="match status" value="1"/>
</dbReference>
<proteinExistence type="predicted"/>
<organism evidence="10 11">
    <name type="scientific">Strigamia maritima</name>
    <name type="common">European centipede</name>
    <name type="synonym">Geophilus maritimus</name>
    <dbReference type="NCBI Taxonomy" id="126957"/>
    <lineage>
        <taxon>Eukaryota</taxon>
        <taxon>Metazoa</taxon>
        <taxon>Ecdysozoa</taxon>
        <taxon>Arthropoda</taxon>
        <taxon>Myriapoda</taxon>
        <taxon>Chilopoda</taxon>
        <taxon>Pleurostigmophora</taxon>
        <taxon>Geophilomorpha</taxon>
        <taxon>Linotaeniidae</taxon>
        <taxon>Strigamia</taxon>
    </lineage>
</organism>
<dbReference type="Gene3D" id="2.70.170.10">
    <property type="entry name" value="Neurotransmitter-gated ion-channel ligand-binding domain"/>
    <property type="match status" value="1"/>
</dbReference>
<evidence type="ECO:0000256" key="4">
    <source>
        <dbReference type="ARBA" id="ARBA00022771"/>
    </source>
</evidence>
<dbReference type="PANTHER" id="PTHR18945">
    <property type="entry name" value="NEUROTRANSMITTER GATED ION CHANNEL"/>
    <property type="match status" value="1"/>
</dbReference>
<feature type="compositionally biased region" description="Acidic residues" evidence="8">
    <location>
        <begin position="393"/>
        <end position="426"/>
    </location>
</feature>
<evidence type="ECO:0000256" key="6">
    <source>
        <dbReference type="ARBA" id="ARBA00023136"/>
    </source>
</evidence>
<evidence type="ECO:0000256" key="5">
    <source>
        <dbReference type="ARBA" id="ARBA00022833"/>
    </source>
</evidence>
<dbReference type="SMART" id="SM00355">
    <property type="entry name" value="ZnF_C2H2"/>
    <property type="match status" value="3"/>
</dbReference>
<dbReference type="InterPro" id="IPR036734">
    <property type="entry name" value="Neur_chan_lig-bd_sf"/>
</dbReference>
<reference evidence="11" key="1">
    <citation type="submission" date="2011-05" db="EMBL/GenBank/DDBJ databases">
        <authorList>
            <person name="Richards S.R."/>
            <person name="Qu J."/>
            <person name="Jiang H."/>
            <person name="Jhangiani S.N."/>
            <person name="Agravi P."/>
            <person name="Goodspeed R."/>
            <person name="Gross S."/>
            <person name="Mandapat C."/>
            <person name="Jackson L."/>
            <person name="Mathew T."/>
            <person name="Pu L."/>
            <person name="Thornton R."/>
            <person name="Saada N."/>
            <person name="Wilczek-Boney K.B."/>
            <person name="Lee S."/>
            <person name="Kovar C."/>
            <person name="Wu Y."/>
            <person name="Scherer S.E."/>
            <person name="Worley K.C."/>
            <person name="Muzny D.M."/>
            <person name="Gibbs R."/>
        </authorList>
    </citation>
    <scope>NUCLEOTIDE SEQUENCE</scope>
    <source>
        <strain evidence="11">Brora</strain>
    </source>
</reference>
<keyword evidence="4" id="KW-0863">Zinc-finger</keyword>
<feature type="compositionally biased region" description="Acidic residues" evidence="8">
    <location>
        <begin position="375"/>
        <end position="385"/>
    </location>
</feature>
<evidence type="ECO:0000256" key="8">
    <source>
        <dbReference type="SAM" id="MobiDB-lite"/>
    </source>
</evidence>
<evidence type="ECO:0000256" key="1">
    <source>
        <dbReference type="ARBA" id="ARBA00004123"/>
    </source>
</evidence>
<name>T1IY71_STRMM</name>
<dbReference type="STRING" id="126957.T1IY71"/>
<dbReference type="InterPro" id="IPR018000">
    <property type="entry name" value="Neurotransmitter_ion_chnl_CS"/>
</dbReference>
<accession>T1IY71</accession>
<feature type="region of interest" description="Disordered" evidence="8">
    <location>
        <begin position="179"/>
        <end position="207"/>
    </location>
</feature>
<dbReference type="GO" id="GO:0008270">
    <property type="term" value="F:zinc ion binding"/>
    <property type="evidence" value="ECO:0007669"/>
    <property type="project" value="UniProtKB-KW"/>
</dbReference>
<dbReference type="Pfam" id="PF02931">
    <property type="entry name" value="Neur_chan_LBD"/>
    <property type="match status" value="1"/>
</dbReference>
<dbReference type="GO" id="GO:0016020">
    <property type="term" value="C:membrane"/>
    <property type="evidence" value="ECO:0007669"/>
    <property type="project" value="UniProtKB-SubCell"/>
</dbReference>
<dbReference type="GO" id="GO:0003676">
    <property type="term" value="F:nucleic acid binding"/>
    <property type="evidence" value="ECO:0007669"/>
    <property type="project" value="InterPro"/>
</dbReference>
<dbReference type="AlphaFoldDB" id="T1IY71"/>
<feature type="domain" description="Matrin-type" evidence="9">
    <location>
        <begin position="630"/>
        <end position="660"/>
    </location>
</feature>
<dbReference type="GO" id="GO:0004888">
    <property type="term" value="F:transmembrane signaling receptor activity"/>
    <property type="evidence" value="ECO:0007669"/>
    <property type="project" value="InterPro"/>
</dbReference>
<evidence type="ECO:0000313" key="10">
    <source>
        <dbReference type="EnsemblMetazoa" id="SMAR006176-PA"/>
    </source>
</evidence>
<dbReference type="EnsemblMetazoa" id="SMAR006176-RA">
    <property type="protein sequence ID" value="SMAR006176-PA"/>
    <property type="gene ID" value="SMAR006176"/>
</dbReference>
<reference evidence="10" key="2">
    <citation type="submission" date="2015-02" db="UniProtKB">
        <authorList>
            <consortium name="EnsemblMetazoa"/>
        </authorList>
    </citation>
    <scope>IDENTIFICATION</scope>
</reference>
<dbReference type="InterPro" id="IPR036236">
    <property type="entry name" value="Znf_C2H2_sf"/>
</dbReference>
<feature type="compositionally biased region" description="Polar residues" evidence="8">
    <location>
        <begin position="220"/>
        <end position="236"/>
    </location>
</feature>
<keyword evidence="3" id="KW-0479">Metal-binding</keyword>
<dbReference type="InterPro" id="IPR006202">
    <property type="entry name" value="Neur_chan_lig-bd"/>
</dbReference>
<keyword evidence="5" id="KW-0862">Zinc</keyword>
<dbReference type="SUPFAM" id="SSF63712">
    <property type="entry name" value="Nicotinic receptor ligand binding domain-like"/>
    <property type="match status" value="1"/>
</dbReference>
<dbReference type="Proteomes" id="UP000014500">
    <property type="component" value="Unassembled WGS sequence"/>
</dbReference>
<evidence type="ECO:0000313" key="11">
    <source>
        <dbReference type="Proteomes" id="UP000014500"/>
    </source>
</evidence>
<dbReference type="PROSITE" id="PS00236">
    <property type="entry name" value="NEUROTR_ION_CHANNEL"/>
    <property type="match status" value="1"/>
</dbReference>
<dbReference type="InterPro" id="IPR006201">
    <property type="entry name" value="Neur_channel"/>
</dbReference>
<dbReference type="HOGENOM" id="CLU_326617_0_0_1"/>
<dbReference type="GO" id="GO:0005230">
    <property type="term" value="F:extracellular ligand-gated monoatomic ion channel activity"/>
    <property type="evidence" value="ECO:0007669"/>
    <property type="project" value="InterPro"/>
</dbReference>
<protein>
    <recommendedName>
        <fullName evidence="9">Matrin-type domain-containing protein</fullName>
    </recommendedName>
</protein>
<comment type="subcellular location">
    <subcellularLocation>
        <location evidence="2">Membrane</location>
        <topology evidence="2">Multi-pass membrane protein</topology>
    </subcellularLocation>
    <subcellularLocation>
        <location evidence="1">Nucleus</location>
    </subcellularLocation>
</comment>
<evidence type="ECO:0000256" key="2">
    <source>
        <dbReference type="ARBA" id="ARBA00004141"/>
    </source>
</evidence>
<dbReference type="InterPro" id="IPR000690">
    <property type="entry name" value="Matrin/U1-C_Znf_C2H2"/>
</dbReference>
<dbReference type="PROSITE" id="PS00028">
    <property type="entry name" value="ZINC_FINGER_C2H2_1"/>
    <property type="match status" value="2"/>
</dbReference>
<keyword evidence="7" id="KW-0539">Nucleus</keyword>
<keyword evidence="11" id="KW-1185">Reference proteome</keyword>
<keyword evidence="6" id="KW-0472">Membrane</keyword>
<feature type="region of interest" description="Disordered" evidence="8">
    <location>
        <begin position="375"/>
        <end position="445"/>
    </location>
</feature>
<sequence length="882" mass="103734">MFNHMNQHLNIFQHFNAGQPTLISPWLRPPMGANTGSNPANCGLLPMPPPPMPNINNLRPTFPVGNSQIYYAGRPSFGMRPQFDHFLHQHQHEFRDPRAYQYEFCDRDHRETQDLWQHQAGLYDPDYKKEFCDRDLQPQDPRVLKKKFCDQNKLHPDRKKPETRDGNICEQQHNIREIPHENRDQPDNCSTFERNARQFQPRKKKYKKKFFRNKHRISWRPNQSKEQNSKSVNVNNPGHDMNTIKRGPYSREMINIKGLSNIGRPFNKKMENINRGIFNMREMAATDSSIEMNKKEMGFSNKILENITRTIEFDVQNDINIELRQAEIESELSSDENSETSINKLQIDEDEMLNNEAVNNDELENNDQIDDENRELTSDEMENCNDIENNDKMDDENPESSNEEIENCNDKMDDENPESSNEEIENCNDKMNDENRELTSDEEEIDDKLEEKFEDEEEIVPVEIKKVTGIRNAKKIQNGLLVTFHDGKRLAENFSLKEEEKYLCQVCDVRCTSREEFKVHNESESHCAMIDGTKDLDQTKIKTMDEDEQFCPACDTIIPNYKHFLRHCNTPTHIENQLKFLVAQTREVFPDATDAQACQVEKYESGDDVDKDWDGDVEVGKWLLIPLKGLFCKACKKYYDDTNRATTHCRSKTHFENYKKIIRKRHILKYLGLIFISVQKRTCRKTSDDVWFRDLLPDDYNKHLPPTTPNILFTVMPMSITDLSTKRMEMNVEAEFCVSWKDSRLNNEILANYSEISHVTQFPKYISKQMWLPQLQFGNCKNCNNMLYTPAEIESFYYKHEDKTINALMRLTTTYVCHFNMTNYPFDRQKCSIIIFSTINQPVSIPYSYSDINMSMFELPPDYELYAFTSTSCSYNKSKRIL</sequence>
<evidence type="ECO:0000256" key="3">
    <source>
        <dbReference type="ARBA" id="ARBA00022723"/>
    </source>
</evidence>
<evidence type="ECO:0000256" key="7">
    <source>
        <dbReference type="ARBA" id="ARBA00023242"/>
    </source>
</evidence>
<feature type="region of interest" description="Disordered" evidence="8">
    <location>
        <begin position="220"/>
        <end position="246"/>
    </location>
</feature>